<feature type="domain" description="Fumarate lyase N-terminal" evidence="7">
    <location>
        <begin position="89"/>
        <end position="299"/>
    </location>
</feature>
<dbReference type="PANTHER" id="PTHR43814">
    <property type="entry name" value="ARGININOSUCCINATE LYASE"/>
    <property type="match status" value="1"/>
</dbReference>
<keyword evidence="5 9" id="KW-0456">Lyase</keyword>
<evidence type="ECO:0000256" key="2">
    <source>
        <dbReference type="ARBA" id="ARBA00012338"/>
    </source>
</evidence>
<evidence type="ECO:0000313" key="10">
    <source>
        <dbReference type="Proteomes" id="UP001206128"/>
    </source>
</evidence>
<keyword evidence="4" id="KW-0028">Amino-acid biosynthesis</keyword>
<dbReference type="InterPro" id="IPR024083">
    <property type="entry name" value="Fumarase/histidase_N"/>
</dbReference>
<dbReference type="InterPro" id="IPR008948">
    <property type="entry name" value="L-Aspartase-like"/>
</dbReference>
<dbReference type="Pfam" id="PF14698">
    <property type="entry name" value="ASL_C2"/>
    <property type="match status" value="1"/>
</dbReference>
<keyword evidence="10" id="KW-1185">Reference proteome</keyword>
<dbReference type="Gene3D" id="1.10.275.10">
    <property type="entry name" value="Fumarase/aspartase (N-terminal domain)"/>
    <property type="match status" value="1"/>
</dbReference>
<evidence type="ECO:0000256" key="5">
    <source>
        <dbReference type="ARBA" id="ARBA00023239"/>
    </source>
</evidence>
<dbReference type="NCBIfam" id="TIGR00838">
    <property type="entry name" value="argH"/>
    <property type="match status" value="1"/>
</dbReference>
<evidence type="ECO:0000256" key="1">
    <source>
        <dbReference type="ARBA" id="ARBA00004941"/>
    </source>
</evidence>
<dbReference type="EC" id="4.3.2.1" evidence="2 6"/>
<dbReference type="GO" id="GO:0004056">
    <property type="term" value="F:argininosuccinate lyase activity"/>
    <property type="evidence" value="ECO:0007669"/>
    <property type="project" value="UniProtKB-UniRule"/>
</dbReference>
<evidence type="ECO:0000313" key="9">
    <source>
        <dbReference type="EMBL" id="MCP2167696.1"/>
    </source>
</evidence>
<dbReference type="InterPro" id="IPR029419">
    <property type="entry name" value="Arg_succ_lyase_C"/>
</dbReference>
<dbReference type="Gene3D" id="1.10.40.30">
    <property type="entry name" value="Fumarase/aspartase (C-terminal domain)"/>
    <property type="match status" value="1"/>
</dbReference>
<dbReference type="RefSeq" id="WP_253774823.1">
    <property type="nucleotide sequence ID" value="NZ_JAMTCK010000011.1"/>
</dbReference>
<name>A0AAE3GG96_9PSEU</name>
<dbReference type="SUPFAM" id="SSF48557">
    <property type="entry name" value="L-aspartase-like"/>
    <property type="match status" value="1"/>
</dbReference>
<dbReference type="PRINTS" id="PR00145">
    <property type="entry name" value="ARGSUCLYASE"/>
</dbReference>
<dbReference type="GO" id="GO:0042450">
    <property type="term" value="P:L-arginine biosynthetic process via ornithine"/>
    <property type="evidence" value="ECO:0007669"/>
    <property type="project" value="UniProtKB-UniRule"/>
</dbReference>
<comment type="pathway">
    <text evidence="1">Amino-acid biosynthesis; L-arginine biosynthesis; L-arginine from L-ornithine and carbamoyl phosphate: step 3/3.</text>
</comment>
<evidence type="ECO:0000256" key="4">
    <source>
        <dbReference type="ARBA" id="ARBA00022605"/>
    </source>
</evidence>
<sequence>MAVNTGRVTRTLTPTARQIVFGDNADHDIDAELGPMTEIDLAHLVMLAECELVPRSRVAALLKLIQRLREADFAPLRGRVAPRGLFLMYEDHLIEVLGDQIGGSLHTGRSRNDLKATVLQLRLREQVRGLFEDAVRLQVILLRRARRYADVVMPVYTHFQPAVPVTYGHYLLGVATALDRDIAALRQAADGLRCCPMGACGVGGTDLPIDPARVAHLLGFEHTATNSIDGVASRDVPLRVLFAATSLALTTGRFATDAQLWSTQEFGLLDFPDHLVGTSSIMPQKRNAFLLEHIKAKPAVVAASAQTLVMASKGVPFTNSIEIGTEGVSGIWDGLRATRDAVVLTRLMAADAVPRPDRMADRAAEGWTTATALANRLVRDGVPFRQAHHQVGALVRQCLAEADSTAPANGNGNGQRGVLVGGARTEVPSPAQVVADTVHGGGPGGSSVADQFERLRGRLAEHVAADRAWGELLRSRRRELVETVARGIRRWRD</sequence>
<dbReference type="InterPro" id="IPR000362">
    <property type="entry name" value="Fumarate_lyase_fam"/>
</dbReference>
<reference evidence="9" key="1">
    <citation type="submission" date="2022-06" db="EMBL/GenBank/DDBJ databases">
        <title>Genomic Encyclopedia of Archaeal and Bacterial Type Strains, Phase II (KMG-II): from individual species to whole genera.</title>
        <authorList>
            <person name="Goeker M."/>
        </authorList>
    </citation>
    <scope>NUCLEOTIDE SEQUENCE</scope>
    <source>
        <strain evidence="9">DSM 43935</strain>
    </source>
</reference>
<dbReference type="EMBL" id="JAMTCK010000011">
    <property type="protein sequence ID" value="MCP2167696.1"/>
    <property type="molecule type" value="Genomic_DNA"/>
</dbReference>
<organism evidence="9 10">
    <name type="scientific">Goodfellowiella coeruleoviolacea</name>
    <dbReference type="NCBI Taxonomy" id="334858"/>
    <lineage>
        <taxon>Bacteria</taxon>
        <taxon>Bacillati</taxon>
        <taxon>Actinomycetota</taxon>
        <taxon>Actinomycetes</taxon>
        <taxon>Pseudonocardiales</taxon>
        <taxon>Pseudonocardiaceae</taxon>
        <taxon>Goodfellowiella</taxon>
    </lineage>
</organism>
<dbReference type="AlphaFoldDB" id="A0AAE3GG96"/>
<accession>A0AAE3GG96</accession>
<evidence type="ECO:0000256" key="6">
    <source>
        <dbReference type="NCBIfam" id="TIGR00838"/>
    </source>
</evidence>
<dbReference type="CDD" id="cd01359">
    <property type="entry name" value="Argininosuccinate_lyase"/>
    <property type="match status" value="1"/>
</dbReference>
<dbReference type="Proteomes" id="UP001206128">
    <property type="component" value="Unassembled WGS sequence"/>
</dbReference>
<dbReference type="GO" id="GO:0005829">
    <property type="term" value="C:cytosol"/>
    <property type="evidence" value="ECO:0007669"/>
    <property type="project" value="TreeGrafter"/>
</dbReference>
<feature type="domain" description="Argininosuccinate lyase C-terminal" evidence="8">
    <location>
        <begin position="368"/>
        <end position="401"/>
    </location>
</feature>
<evidence type="ECO:0000259" key="7">
    <source>
        <dbReference type="Pfam" id="PF00206"/>
    </source>
</evidence>
<dbReference type="PANTHER" id="PTHR43814:SF1">
    <property type="entry name" value="ARGININOSUCCINATE LYASE"/>
    <property type="match status" value="1"/>
</dbReference>
<comment type="caution">
    <text evidence="9">The sequence shown here is derived from an EMBL/GenBank/DDBJ whole genome shotgun (WGS) entry which is preliminary data.</text>
</comment>
<gene>
    <name evidence="9" type="ORF">LX83_004569</name>
</gene>
<proteinExistence type="predicted"/>
<evidence type="ECO:0000256" key="3">
    <source>
        <dbReference type="ARBA" id="ARBA00022571"/>
    </source>
</evidence>
<dbReference type="Pfam" id="PF00206">
    <property type="entry name" value="Lyase_1"/>
    <property type="match status" value="1"/>
</dbReference>
<dbReference type="InterPro" id="IPR009049">
    <property type="entry name" value="Argininosuccinate_lyase"/>
</dbReference>
<dbReference type="PRINTS" id="PR00149">
    <property type="entry name" value="FUMRATELYASE"/>
</dbReference>
<dbReference type="Gene3D" id="1.20.200.10">
    <property type="entry name" value="Fumarase/aspartase (Central domain)"/>
    <property type="match status" value="1"/>
</dbReference>
<keyword evidence="3" id="KW-0055">Arginine biosynthesis</keyword>
<evidence type="ECO:0000259" key="8">
    <source>
        <dbReference type="Pfam" id="PF14698"/>
    </source>
</evidence>
<dbReference type="InterPro" id="IPR022761">
    <property type="entry name" value="Fumarate_lyase_N"/>
</dbReference>
<protein>
    <recommendedName>
        <fullName evidence="2 6">Argininosuccinate lyase</fullName>
        <ecNumber evidence="2 6">4.3.2.1</ecNumber>
    </recommendedName>
</protein>